<accession>A0A6G1DP49</accession>
<keyword evidence="3" id="KW-1185">Reference proteome</keyword>
<feature type="region of interest" description="Disordered" evidence="1">
    <location>
        <begin position="41"/>
        <end position="61"/>
    </location>
</feature>
<gene>
    <name evidence="2" type="ORF">E2562_022365</name>
</gene>
<reference evidence="2 3" key="1">
    <citation type="submission" date="2019-11" db="EMBL/GenBank/DDBJ databases">
        <title>Whole genome sequence of Oryza granulata.</title>
        <authorList>
            <person name="Li W."/>
        </authorList>
    </citation>
    <scope>NUCLEOTIDE SEQUENCE [LARGE SCALE GENOMIC DNA]</scope>
    <source>
        <strain evidence="3">cv. Menghai</strain>
        <tissue evidence="2">Leaf</tissue>
    </source>
</reference>
<comment type="caution">
    <text evidence="2">The sequence shown here is derived from an EMBL/GenBank/DDBJ whole genome shotgun (WGS) entry which is preliminary data.</text>
</comment>
<evidence type="ECO:0000256" key="1">
    <source>
        <dbReference type="SAM" id="MobiDB-lite"/>
    </source>
</evidence>
<evidence type="ECO:0000313" key="2">
    <source>
        <dbReference type="EMBL" id="KAF0913473.1"/>
    </source>
</evidence>
<sequence length="107" mass="11074">MFKGRSGEVAVVGEASTFVGDGNAAAAVLAVAGKVANPRLSVPGLEPATSEPRSNKGDTSIHMHYGLASKPEENSVEDAADASPEGFVAKELMAFGCRNREDIPFVL</sequence>
<evidence type="ECO:0000313" key="3">
    <source>
        <dbReference type="Proteomes" id="UP000479710"/>
    </source>
</evidence>
<name>A0A6G1DP49_9ORYZ</name>
<protein>
    <submittedName>
        <fullName evidence="2">Uncharacterized protein</fullName>
    </submittedName>
</protein>
<organism evidence="2 3">
    <name type="scientific">Oryza meyeriana var. granulata</name>
    <dbReference type="NCBI Taxonomy" id="110450"/>
    <lineage>
        <taxon>Eukaryota</taxon>
        <taxon>Viridiplantae</taxon>
        <taxon>Streptophyta</taxon>
        <taxon>Embryophyta</taxon>
        <taxon>Tracheophyta</taxon>
        <taxon>Spermatophyta</taxon>
        <taxon>Magnoliopsida</taxon>
        <taxon>Liliopsida</taxon>
        <taxon>Poales</taxon>
        <taxon>Poaceae</taxon>
        <taxon>BOP clade</taxon>
        <taxon>Oryzoideae</taxon>
        <taxon>Oryzeae</taxon>
        <taxon>Oryzinae</taxon>
        <taxon>Oryza</taxon>
        <taxon>Oryza meyeriana</taxon>
    </lineage>
</organism>
<proteinExistence type="predicted"/>
<dbReference type="Proteomes" id="UP000479710">
    <property type="component" value="Unassembled WGS sequence"/>
</dbReference>
<dbReference type="AlphaFoldDB" id="A0A6G1DP49"/>
<dbReference type="EMBL" id="SPHZ02000006">
    <property type="protein sequence ID" value="KAF0913473.1"/>
    <property type="molecule type" value="Genomic_DNA"/>
</dbReference>